<dbReference type="SMART" id="SM00950">
    <property type="entry name" value="Piwi"/>
    <property type="match status" value="1"/>
</dbReference>
<dbReference type="InterPro" id="IPR036397">
    <property type="entry name" value="RNaseH_sf"/>
</dbReference>
<dbReference type="InterPro" id="IPR012337">
    <property type="entry name" value="RNaseH-like_sf"/>
</dbReference>
<dbReference type="Gene3D" id="3.30.420.10">
    <property type="entry name" value="Ribonuclease H-like superfamily/Ribonuclease H"/>
    <property type="match status" value="1"/>
</dbReference>
<dbReference type="STRING" id="1406840.Q763_09550"/>
<dbReference type="AlphaFoldDB" id="A0A0A2LKJ7"/>
<evidence type="ECO:0000256" key="1">
    <source>
        <dbReference type="ARBA" id="ARBA00035012"/>
    </source>
</evidence>
<protein>
    <recommendedName>
        <fullName evidence="2">Protein argonaute</fullName>
    </recommendedName>
</protein>
<dbReference type="Pfam" id="PF02171">
    <property type="entry name" value="Piwi"/>
    <property type="match status" value="1"/>
</dbReference>
<evidence type="ECO:0000256" key="2">
    <source>
        <dbReference type="ARBA" id="ARBA00035032"/>
    </source>
</evidence>
<keyword evidence="5" id="KW-1185">Reference proteome</keyword>
<organism evidence="4 5">
    <name type="scientific">Flavobacterium beibuense F44-8</name>
    <dbReference type="NCBI Taxonomy" id="1406840"/>
    <lineage>
        <taxon>Bacteria</taxon>
        <taxon>Pseudomonadati</taxon>
        <taxon>Bacteroidota</taxon>
        <taxon>Flavobacteriia</taxon>
        <taxon>Flavobacteriales</taxon>
        <taxon>Flavobacteriaceae</taxon>
        <taxon>Flavobacterium</taxon>
    </lineage>
</organism>
<proteinExistence type="inferred from homology"/>
<dbReference type="EMBL" id="JRLV01000009">
    <property type="protein sequence ID" value="KGO80772.1"/>
    <property type="molecule type" value="Genomic_DNA"/>
</dbReference>
<evidence type="ECO:0000313" key="5">
    <source>
        <dbReference type="Proteomes" id="UP000030129"/>
    </source>
</evidence>
<sequence>MQLNYFPIRFDFSDYQIITETYSDERLQELRQNYNSSYSFFRDGNLIVISNKDDEKGLLSGKVEKRSVFGDAKVTASLVKHIFFRTFKDRFQGFIPVDFYPFRFYSRQDKDDLILNFLPERLKHKIAFKKLIEIQLRETNINDSKGFAFLVNIRRNWVFNISCLELSQEGFDLIDFEVLHTETLPGLDNILAPNEDFVGVIKSISDNIAIVSTNDGDESYQLNELFIRKTRRNIQAYLNFAINEQKCDQILEAVKQERIKKQNPVSQLAEINKIAKHLFSDSDNPILFQNRDGFCFKVDTSPLQVQNSMNLQTPTFIYDHAGTKKNNINADMGLSNYGPYDSISFDIKNPRIISICHRAKRGDFTRFLSHLKDGIANSRYFQKGLLKKYELQDINFDIQEISDYGLKDYLSIISNYDNEKPHLAIIEIPDRFKALSDRDNPYYKIKAKLLSFEIPVQFVRSSTISNYTEYILNPLALQIYAKLGGTPWVLPAQRSVDREIVIGIGHSWLRSTIYKGAESSRVVGITTFMSSDGQYLLGDKVKDVPYESYFEELLKSLKSSIGRLSDEYAWQEGDTVRLIFHIFKPIKNVEFGVISQLVKEIGQFNIKFAFVTISKSHPSILFDTSQQGESKYGSHQIIGKYIPKRGSNVFIDDETCLVQMLGARELKTAKHGMSTPIQIKIRKPQGNYDDPELKDLMFYDLNYITQQIYSFTYLSWRGFLPREEPATMLYSNLISRLLGKMRHIPEWDADKLNYTLKRKKWFL</sequence>
<feature type="domain" description="Piwi" evidence="3">
    <location>
        <begin position="423"/>
        <end position="743"/>
    </location>
</feature>
<gene>
    <name evidence="4" type="ORF">Q763_09550</name>
</gene>
<dbReference type="PROSITE" id="PS50822">
    <property type="entry name" value="PIWI"/>
    <property type="match status" value="1"/>
</dbReference>
<dbReference type="Gene3D" id="3.40.50.2300">
    <property type="match status" value="1"/>
</dbReference>
<dbReference type="InterPro" id="IPR003165">
    <property type="entry name" value="Piwi"/>
</dbReference>
<name>A0A0A2LKJ7_9FLAO</name>
<reference evidence="4 5" key="1">
    <citation type="submission" date="2013-09" db="EMBL/GenBank/DDBJ databases">
        <authorList>
            <person name="Zeng Z."/>
            <person name="Chen C."/>
        </authorList>
    </citation>
    <scope>NUCLEOTIDE SEQUENCE [LARGE SCALE GENOMIC DNA]</scope>
    <source>
        <strain evidence="4 5">F44-8</strain>
    </source>
</reference>
<dbReference type="RefSeq" id="WP_035133775.1">
    <property type="nucleotide sequence ID" value="NZ_JRLV01000009.1"/>
</dbReference>
<comment type="similarity">
    <text evidence="1">Belongs to the argonaute family. Long pAgo subfamily.</text>
</comment>
<evidence type="ECO:0000313" key="4">
    <source>
        <dbReference type="EMBL" id="KGO80772.1"/>
    </source>
</evidence>
<dbReference type="Proteomes" id="UP000030129">
    <property type="component" value="Unassembled WGS sequence"/>
</dbReference>
<dbReference type="eggNOG" id="COG1431">
    <property type="taxonomic scope" value="Bacteria"/>
</dbReference>
<dbReference type="GO" id="GO:0003676">
    <property type="term" value="F:nucleic acid binding"/>
    <property type="evidence" value="ECO:0007669"/>
    <property type="project" value="InterPro"/>
</dbReference>
<accession>A0A0A2LKJ7</accession>
<evidence type="ECO:0000259" key="3">
    <source>
        <dbReference type="PROSITE" id="PS50822"/>
    </source>
</evidence>
<dbReference type="SUPFAM" id="SSF53098">
    <property type="entry name" value="Ribonuclease H-like"/>
    <property type="match status" value="1"/>
</dbReference>
<comment type="caution">
    <text evidence="4">The sequence shown here is derived from an EMBL/GenBank/DDBJ whole genome shotgun (WGS) entry which is preliminary data.</text>
</comment>